<dbReference type="AlphaFoldDB" id="A0A1M6SXW7"/>
<dbReference type="Proteomes" id="UP000184120">
    <property type="component" value="Unassembled WGS sequence"/>
</dbReference>
<proteinExistence type="predicted"/>
<evidence type="ECO:0000256" key="1">
    <source>
        <dbReference type="SAM" id="SignalP"/>
    </source>
</evidence>
<evidence type="ECO:0000313" key="3">
    <source>
        <dbReference type="EMBL" id="SHK49582.1"/>
    </source>
</evidence>
<evidence type="ECO:0008006" key="6">
    <source>
        <dbReference type="Google" id="ProtNLM"/>
    </source>
</evidence>
<dbReference type="Proteomes" id="UP000650994">
    <property type="component" value="Unassembled WGS sequence"/>
</dbReference>
<feature type="signal peptide" evidence="1">
    <location>
        <begin position="1"/>
        <end position="18"/>
    </location>
</feature>
<protein>
    <recommendedName>
        <fullName evidence="6">C1q domain-containing protein</fullName>
    </recommendedName>
</protein>
<organism evidence="3 4">
    <name type="scientific">Chishuiella changwenlii</name>
    <dbReference type="NCBI Taxonomy" id="1434701"/>
    <lineage>
        <taxon>Bacteria</taxon>
        <taxon>Pseudomonadati</taxon>
        <taxon>Bacteroidota</taxon>
        <taxon>Flavobacteriia</taxon>
        <taxon>Flavobacteriales</taxon>
        <taxon>Weeksellaceae</taxon>
        <taxon>Chishuiella</taxon>
    </lineage>
</organism>
<reference evidence="2" key="1">
    <citation type="journal article" date="2014" name="Int. J. Syst. Evol. Microbiol.">
        <title>Complete genome of a new Firmicutes species belonging to the dominant human colonic microbiota ('Ruminococcus bicirculans') reveals two chromosomes and a selective capacity to utilize plant glucans.</title>
        <authorList>
            <consortium name="NISC Comparative Sequencing Program"/>
            <person name="Wegmann U."/>
            <person name="Louis P."/>
            <person name="Goesmann A."/>
            <person name="Henrissat B."/>
            <person name="Duncan S.H."/>
            <person name="Flint H.J."/>
        </authorList>
    </citation>
    <scope>NUCLEOTIDE SEQUENCE</scope>
    <source>
        <strain evidence="2">CGMCC 1.12707</strain>
    </source>
</reference>
<dbReference type="EMBL" id="FRBH01000001">
    <property type="protein sequence ID" value="SHK49582.1"/>
    <property type="molecule type" value="Genomic_DNA"/>
</dbReference>
<reference evidence="4" key="2">
    <citation type="submission" date="2016-11" db="EMBL/GenBank/DDBJ databases">
        <authorList>
            <person name="Varghese N."/>
            <person name="Submissions S."/>
        </authorList>
    </citation>
    <scope>NUCLEOTIDE SEQUENCE [LARGE SCALE GENOMIC DNA]</scope>
    <source>
        <strain evidence="4">DSM 27989</strain>
    </source>
</reference>
<dbReference type="EMBL" id="BMFL01000022">
    <property type="protein sequence ID" value="GGF08918.1"/>
    <property type="molecule type" value="Genomic_DNA"/>
</dbReference>
<dbReference type="RefSeq" id="WP_072928961.1">
    <property type="nucleotide sequence ID" value="NZ_BMFL01000022.1"/>
</dbReference>
<keyword evidence="1" id="KW-0732">Signal</keyword>
<accession>A0A1M6SXW7</accession>
<reference evidence="2" key="5">
    <citation type="submission" date="2024-05" db="EMBL/GenBank/DDBJ databases">
        <authorList>
            <person name="Sun Q."/>
            <person name="Zhou Y."/>
        </authorList>
    </citation>
    <scope>NUCLEOTIDE SEQUENCE</scope>
    <source>
        <strain evidence="2">CGMCC 1.12707</strain>
    </source>
</reference>
<dbReference type="OrthoDB" id="1340656at2"/>
<feature type="chain" id="PRO_5012951940" description="C1q domain-containing protein" evidence="1">
    <location>
        <begin position="19"/>
        <end position="211"/>
    </location>
</feature>
<evidence type="ECO:0000313" key="4">
    <source>
        <dbReference type="Proteomes" id="UP000184120"/>
    </source>
</evidence>
<evidence type="ECO:0000313" key="2">
    <source>
        <dbReference type="EMBL" id="GGF08918.1"/>
    </source>
</evidence>
<keyword evidence="5" id="KW-1185">Reference proteome</keyword>
<evidence type="ECO:0000313" key="5">
    <source>
        <dbReference type="Proteomes" id="UP000650994"/>
    </source>
</evidence>
<reference evidence="3" key="3">
    <citation type="submission" date="2016-11" db="EMBL/GenBank/DDBJ databases">
        <authorList>
            <person name="Jaros S."/>
            <person name="Januszkiewicz K."/>
            <person name="Wedrychowicz H."/>
        </authorList>
    </citation>
    <scope>NUCLEOTIDE SEQUENCE [LARGE SCALE GENOMIC DNA]</scope>
    <source>
        <strain evidence="3">DSM 27989</strain>
    </source>
</reference>
<name>A0A1M6SXW7_9FLAO</name>
<sequence length="211" mass="22330">MKRLFITLYLVLSTYGLGQVGVNTSTPQATLDVVTPTVTDKVLKLSTVTNNVTNSLSDINYAKGAPLYIDDNGYVYKVYTPAAALGLSGVADGNFTITTAWSTLYTLPFSGSILDFSFYTNFSFGAASRALIAGRVSVGTGTGINIYGHNSSVLPITGLSNNLTAETSINFAAGASLQFRLNGMDLQAKLSESIPSDSFLTIYGSNVTRTQ</sequence>
<reference evidence="5" key="4">
    <citation type="journal article" date="2019" name="Int. J. Syst. Evol. Microbiol.">
        <title>The Global Catalogue of Microorganisms (GCM) 10K type strain sequencing project: providing services to taxonomists for standard genome sequencing and annotation.</title>
        <authorList>
            <consortium name="The Broad Institute Genomics Platform"/>
            <consortium name="The Broad Institute Genome Sequencing Center for Infectious Disease"/>
            <person name="Wu L."/>
            <person name="Ma J."/>
        </authorList>
    </citation>
    <scope>NUCLEOTIDE SEQUENCE [LARGE SCALE GENOMIC DNA]</scope>
    <source>
        <strain evidence="5">CGMCC 1.12707</strain>
    </source>
</reference>
<gene>
    <name evidence="2" type="ORF">GCM10010984_27570</name>
    <name evidence="3" type="ORF">SAMN05443634_101171</name>
</gene>